<dbReference type="SFLD" id="SFLDS00029">
    <property type="entry name" value="Radical_SAM"/>
    <property type="match status" value="1"/>
</dbReference>
<evidence type="ECO:0000256" key="4">
    <source>
        <dbReference type="ARBA" id="ARBA00022723"/>
    </source>
</evidence>
<name>A0A365Y1I3_9BACT</name>
<reference evidence="9 10" key="1">
    <citation type="submission" date="2018-05" db="EMBL/GenBank/DDBJ databases">
        <title>Chitinophaga sp. K3CV102501T nov., isolated from isolated from a monsoon evergreen broad-leaved forest soil.</title>
        <authorList>
            <person name="Lv Y."/>
        </authorList>
    </citation>
    <scope>NUCLEOTIDE SEQUENCE [LARGE SCALE GENOMIC DNA]</scope>
    <source>
        <strain evidence="9 10">GDMCC 1.1325</strain>
    </source>
</reference>
<dbReference type="InterPro" id="IPR050377">
    <property type="entry name" value="Radical_SAM_PqqE_MftC-like"/>
</dbReference>
<dbReference type="PROSITE" id="PS51918">
    <property type="entry name" value="RADICAL_SAM"/>
    <property type="match status" value="1"/>
</dbReference>
<dbReference type="InterPro" id="IPR034391">
    <property type="entry name" value="AdoMet-like_SPASM_containing"/>
</dbReference>
<evidence type="ECO:0000256" key="6">
    <source>
        <dbReference type="ARBA" id="ARBA00023004"/>
    </source>
</evidence>
<dbReference type="EMBL" id="QFFJ01000001">
    <property type="protein sequence ID" value="RBL92467.1"/>
    <property type="molecule type" value="Genomic_DNA"/>
</dbReference>
<comment type="cofactor">
    <cofactor evidence="1">
        <name>[4Fe-4S] cluster</name>
        <dbReference type="ChEBI" id="CHEBI:49883"/>
    </cofactor>
</comment>
<dbReference type="InterPro" id="IPR013785">
    <property type="entry name" value="Aldolase_TIM"/>
</dbReference>
<evidence type="ECO:0000256" key="1">
    <source>
        <dbReference type="ARBA" id="ARBA00001966"/>
    </source>
</evidence>
<dbReference type="PANTHER" id="PTHR11228:SF7">
    <property type="entry name" value="PQQA PEPTIDE CYCLASE"/>
    <property type="match status" value="1"/>
</dbReference>
<dbReference type="Gene3D" id="3.20.20.70">
    <property type="entry name" value="Aldolase class I"/>
    <property type="match status" value="1"/>
</dbReference>
<dbReference type="InterPro" id="IPR023885">
    <property type="entry name" value="4Fe4S-binding_SPASM_dom"/>
</dbReference>
<keyword evidence="6" id="KW-0408">Iron</keyword>
<dbReference type="PANTHER" id="PTHR11228">
    <property type="entry name" value="RADICAL SAM DOMAIN PROTEIN"/>
    <property type="match status" value="1"/>
</dbReference>
<evidence type="ECO:0000313" key="9">
    <source>
        <dbReference type="EMBL" id="RBL92467.1"/>
    </source>
</evidence>
<dbReference type="SFLD" id="SFLDG01067">
    <property type="entry name" value="SPASM/twitch_domain_containing"/>
    <property type="match status" value="1"/>
</dbReference>
<dbReference type="CDD" id="cd01335">
    <property type="entry name" value="Radical_SAM"/>
    <property type="match status" value="1"/>
</dbReference>
<accession>A0A365Y1I3</accession>
<evidence type="ECO:0000256" key="5">
    <source>
        <dbReference type="ARBA" id="ARBA00023002"/>
    </source>
</evidence>
<sequence length="342" mass="39329">MIDPQLSDYPQALYIELTDRCNLSCPMCRSAGFKGDVLPFDMYLDIAKNLFPHAKFIDLRGWGESTLLKNFDDYLDVALSYKKRIKLITNGTVNRPSLWEKLGREGVLVGISFDAADEVTFEHIRGGASMTRVLQNMEILKDALLSNDHKVADNLYFCITASGDNIHQLREIVKLGMQFGITHFKMEPLKTTPEDPSNLIHHAQQVNHSIAQLTQLVKEHPYLKIEYSASLLHENTNVQKVKKFCIHPFTYLYINSKGGLGFCDHLNGVAEFVWGQWQGENGFRSFWQGEKMKRLREEHLLALNGGYISSCADCNWCYERRYADLEYLIDENWINYSEIITQ</sequence>
<dbReference type="AlphaFoldDB" id="A0A365Y1I3"/>
<dbReference type="PROSITE" id="PS01305">
    <property type="entry name" value="MOAA_NIFB_PQQE"/>
    <property type="match status" value="1"/>
</dbReference>
<organism evidence="9 10">
    <name type="scientific">Chitinophaga flava</name>
    <dbReference type="NCBI Taxonomy" id="2259036"/>
    <lineage>
        <taxon>Bacteria</taxon>
        <taxon>Pseudomonadati</taxon>
        <taxon>Bacteroidota</taxon>
        <taxon>Chitinophagia</taxon>
        <taxon>Chitinophagales</taxon>
        <taxon>Chitinophagaceae</taxon>
        <taxon>Chitinophaga</taxon>
    </lineage>
</organism>
<dbReference type="SUPFAM" id="SSF102114">
    <property type="entry name" value="Radical SAM enzymes"/>
    <property type="match status" value="1"/>
</dbReference>
<evidence type="ECO:0000313" key="10">
    <source>
        <dbReference type="Proteomes" id="UP000253410"/>
    </source>
</evidence>
<keyword evidence="3" id="KW-0949">S-adenosyl-L-methionine</keyword>
<dbReference type="Pfam" id="PF13186">
    <property type="entry name" value="SPASM"/>
    <property type="match status" value="1"/>
</dbReference>
<dbReference type="SFLD" id="SFLDG01387">
    <property type="entry name" value="BtrN-like_SPASM_domain_contain"/>
    <property type="match status" value="1"/>
</dbReference>
<comment type="caution">
    <text evidence="9">The sequence shown here is derived from an EMBL/GenBank/DDBJ whole genome shotgun (WGS) entry which is preliminary data.</text>
</comment>
<dbReference type="Proteomes" id="UP000253410">
    <property type="component" value="Unassembled WGS sequence"/>
</dbReference>
<keyword evidence="7" id="KW-0411">Iron-sulfur</keyword>
<dbReference type="CDD" id="cd21109">
    <property type="entry name" value="SPASM"/>
    <property type="match status" value="1"/>
</dbReference>
<dbReference type="InterPro" id="IPR058240">
    <property type="entry name" value="rSAM_sf"/>
</dbReference>
<feature type="domain" description="Radical SAM core" evidence="8">
    <location>
        <begin position="7"/>
        <end position="226"/>
    </location>
</feature>
<dbReference type="RefSeq" id="WP_113615069.1">
    <property type="nucleotide sequence ID" value="NZ_QFFJ01000001.1"/>
</dbReference>
<keyword evidence="10" id="KW-1185">Reference proteome</keyword>
<evidence type="ECO:0000259" key="8">
    <source>
        <dbReference type="PROSITE" id="PS51918"/>
    </source>
</evidence>
<dbReference type="InterPro" id="IPR000385">
    <property type="entry name" value="MoaA_NifB_PqqE_Fe-S-bd_CS"/>
</dbReference>
<dbReference type="GO" id="GO:0046872">
    <property type="term" value="F:metal ion binding"/>
    <property type="evidence" value="ECO:0007669"/>
    <property type="project" value="UniProtKB-KW"/>
</dbReference>
<dbReference type="Pfam" id="PF04055">
    <property type="entry name" value="Radical_SAM"/>
    <property type="match status" value="1"/>
</dbReference>
<dbReference type="GO" id="GO:0051539">
    <property type="term" value="F:4 iron, 4 sulfur cluster binding"/>
    <property type="evidence" value="ECO:0007669"/>
    <property type="project" value="UniProtKB-KW"/>
</dbReference>
<evidence type="ECO:0000256" key="7">
    <source>
        <dbReference type="ARBA" id="ARBA00023014"/>
    </source>
</evidence>
<gene>
    <name evidence="9" type="ORF">DF182_07760</name>
</gene>
<keyword evidence="5" id="KW-0560">Oxidoreductase</keyword>
<dbReference type="OrthoDB" id="9763993at2"/>
<dbReference type="InterPro" id="IPR007197">
    <property type="entry name" value="rSAM"/>
</dbReference>
<keyword evidence="2" id="KW-0004">4Fe-4S</keyword>
<proteinExistence type="predicted"/>
<keyword evidence="4" id="KW-0479">Metal-binding</keyword>
<protein>
    <submittedName>
        <fullName evidence="9">Radical SAM protein</fullName>
    </submittedName>
</protein>
<evidence type="ECO:0000256" key="3">
    <source>
        <dbReference type="ARBA" id="ARBA00022691"/>
    </source>
</evidence>
<dbReference type="GO" id="GO:0016491">
    <property type="term" value="F:oxidoreductase activity"/>
    <property type="evidence" value="ECO:0007669"/>
    <property type="project" value="UniProtKB-KW"/>
</dbReference>
<evidence type="ECO:0000256" key="2">
    <source>
        <dbReference type="ARBA" id="ARBA00022485"/>
    </source>
</evidence>